<sequence>MSALYPTNIALTNFDDLQPNAFTVPLTVVPFSSTYKDVIKFRCCTLYPPKANAAKVATRERPPGCRTVFVGGIPDNASEDILKEVFSIFGTVTAIRMSKKNFCHIRYEDEESVDKALIFSGHRMKINEQDDAANTGRLHVDFAQARDDQHEFECKQRALRREMRHRGTGGKVTYSLCDLRFSEHETVTLIEKLKNEESFADSVRVLIAWLEKGECRKKNCSQFYSALQTISSQTRRLQNERTEFETEIQNAKQLYASRMQSLLTQ</sequence>
<dbReference type="VEuPathDB" id="VectorBase:LDEU012524"/>
<dbReference type="Proteomes" id="UP000288716">
    <property type="component" value="Unassembled WGS sequence"/>
</dbReference>
<dbReference type="Gene3D" id="3.30.70.330">
    <property type="match status" value="1"/>
</dbReference>
<dbReference type="PANTHER" id="PTHR16001:SF4">
    <property type="entry name" value="ECTO-NOX DISULFIDE-THIOL EXCHANGER 1-LIKE PROTEIN"/>
    <property type="match status" value="1"/>
</dbReference>
<dbReference type="Pfam" id="PF00076">
    <property type="entry name" value="RRM_1"/>
    <property type="match status" value="1"/>
</dbReference>
<dbReference type="PROSITE" id="PS50102">
    <property type="entry name" value="RRM"/>
    <property type="match status" value="1"/>
</dbReference>
<dbReference type="InterPro" id="IPR038876">
    <property type="entry name" value="ENOX"/>
</dbReference>
<dbReference type="EMBL" id="NCKV01025341">
    <property type="protein sequence ID" value="RWS19516.1"/>
    <property type="molecule type" value="Genomic_DNA"/>
</dbReference>
<dbReference type="SUPFAM" id="SSF54928">
    <property type="entry name" value="RNA-binding domain, RBD"/>
    <property type="match status" value="1"/>
</dbReference>
<name>A0A443RVX9_9ACAR</name>
<dbReference type="GO" id="GO:0007624">
    <property type="term" value="P:ultradian rhythm"/>
    <property type="evidence" value="ECO:0007669"/>
    <property type="project" value="InterPro"/>
</dbReference>
<dbReference type="GO" id="GO:0009897">
    <property type="term" value="C:external side of plasma membrane"/>
    <property type="evidence" value="ECO:0007669"/>
    <property type="project" value="InterPro"/>
</dbReference>
<proteinExistence type="predicted"/>
<dbReference type="PANTHER" id="PTHR16001">
    <property type="entry name" value="ECTO-NOX DISULFIDE-THIOL EXCHANGER"/>
    <property type="match status" value="1"/>
</dbReference>
<dbReference type="SMART" id="SM00360">
    <property type="entry name" value="RRM"/>
    <property type="match status" value="1"/>
</dbReference>
<feature type="domain" description="RRM" evidence="4">
    <location>
        <begin position="66"/>
        <end position="145"/>
    </location>
</feature>
<dbReference type="STRING" id="299467.A0A443RVX9"/>
<keyword evidence="1 2" id="KW-0694">RNA-binding</keyword>
<feature type="coiled-coil region" evidence="3">
    <location>
        <begin position="227"/>
        <end position="254"/>
    </location>
</feature>
<keyword evidence="6" id="KW-1185">Reference proteome</keyword>
<evidence type="ECO:0000256" key="2">
    <source>
        <dbReference type="PROSITE-ProRule" id="PRU00176"/>
    </source>
</evidence>
<dbReference type="GO" id="GO:0016491">
    <property type="term" value="F:oxidoreductase activity"/>
    <property type="evidence" value="ECO:0007669"/>
    <property type="project" value="InterPro"/>
</dbReference>
<gene>
    <name evidence="5" type="ORF">B4U80_09435</name>
</gene>
<dbReference type="InterPro" id="IPR035979">
    <property type="entry name" value="RBD_domain_sf"/>
</dbReference>
<dbReference type="InterPro" id="IPR012677">
    <property type="entry name" value="Nucleotide-bd_a/b_plait_sf"/>
</dbReference>
<protein>
    <submittedName>
        <fullName evidence="5">Ecto-NOX disulfide-thiol exchanger 2-like protein</fullName>
    </submittedName>
</protein>
<evidence type="ECO:0000256" key="3">
    <source>
        <dbReference type="SAM" id="Coils"/>
    </source>
</evidence>
<dbReference type="InterPro" id="IPR000504">
    <property type="entry name" value="RRM_dom"/>
</dbReference>
<evidence type="ECO:0000259" key="4">
    <source>
        <dbReference type="PROSITE" id="PS50102"/>
    </source>
</evidence>
<dbReference type="GO" id="GO:0003723">
    <property type="term" value="F:RNA binding"/>
    <property type="evidence" value="ECO:0007669"/>
    <property type="project" value="UniProtKB-UniRule"/>
</dbReference>
<dbReference type="AlphaFoldDB" id="A0A443RVX9"/>
<dbReference type="OrthoDB" id="6435563at2759"/>
<accession>A0A443RVX9</accession>
<organism evidence="5 6">
    <name type="scientific">Leptotrombidium deliense</name>
    <dbReference type="NCBI Taxonomy" id="299467"/>
    <lineage>
        <taxon>Eukaryota</taxon>
        <taxon>Metazoa</taxon>
        <taxon>Ecdysozoa</taxon>
        <taxon>Arthropoda</taxon>
        <taxon>Chelicerata</taxon>
        <taxon>Arachnida</taxon>
        <taxon>Acari</taxon>
        <taxon>Acariformes</taxon>
        <taxon>Trombidiformes</taxon>
        <taxon>Prostigmata</taxon>
        <taxon>Anystina</taxon>
        <taxon>Parasitengona</taxon>
        <taxon>Trombiculoidea</taxon>
        <taxon>Trombiculidae</taxon>
        <taxon>Leptotrombidium</taxon>
    </lineage>
</organism>
<comment type="caution">
    <text evidence="5">The sequence shown here is derived from an EMBL/GenBank/DDBJ whole genome shotgun (WGS) entry which is preliminary data.</text>
</comment>
<evidence type="ECO:0000313" key="6">
    <source>
        <dbReference type="Proteomes" id="UP000288716"/>
    </source>
</evidence>
<reference evidence="5 6" key="1">
    <citation type="journal article" date="2018" name="Gigascience">
        <title>Genomes of trombidid mites reveal novel predicted allergens and laterally-transferred genes associated with secondary metabolism.</title>
        <authorList>
            <person name="Dong X."/>
            <person name="Chaisiri K."/>
            <person name="Xia D."/>
            <person name="Armstrong S.D."/>
            <person name="Fang Y."/>
            <person name="Donnelly M.J."/>
            <person name="Kadowaki T."/>
            <person name="McGarry J.W."/>
            <person name="Darby A.C."/>
            <person name="Makepeace B.L."/>
        </authorList>
    </citation>
    <scope>NUCLEOTIDE SEQUENCE [LARGE SCALE GENOMIC DNA]</scope>
    <source>
        <strain evidence="5">UoL-UT</strain>
    </source>
</reference>
<evidence type="ECO:0000256" key="1">
    <source>
        <dbReference type="ARBA" id="ARBA00022884"/>
    </source>
</evidence>
<evidence type="ECO:0000313" key="5">
    <source>
        <dbReference type="EMBL" id="RWS19516.1"/>
    </source>
</evidence>
<feature type="non-terminal residue" evidence="5">
    <location>
        <position position="265"/>
    </location>
</feature>
<keyword evidence="3" id="KW-0175">Coiled coil</keyword>